<dbReference type="OrthoDB" id="4735138at2759"/>
<organism evidence="1 2">
    <name type="scientific">Morchella conica CCBAS932</name>
    <dbReference type="NCBI Taxonomy" id="1392247"/>
    <lineage>
        <taxon>Eukaryota</taxon>
        <taxon>Fungi</taxon>
        <taxon>Dikarya</taxon>
        <taxon>Ascomycota</taxon>
        <taxon>Pezizomycotina</taxon>
        <taxon>Pezizomycetes</taxon>
        <taxon>Pezizales</taxon>
        <taxon>Morchellaceae</taxon>
        <taxon>Morchella</taxon>
    </lineage>
</organism>
<gene>
    <name evidence="1" type="ORF">P167DRAFT_423542</name>
</gene>
<reference evidence="1 2" key="1">
    <citation type="journal article" date="2018" name="Nat. Ecol. Evol.">
        <title>Pezizomycetes genomes reveal the molecular basis of ectomycorrhizal truffle lifestyle.</title>
        <authorList>
            <person name="Murat C."/>
            <person name="Payen T."/>
            <person name="Noel B."/>
            <person name="Kuo A."/>
            <person name="Morin E."/>
            <person name="Chen J."/>
            <person name="Kohler A."/>
            <person name="Krizsan K."/>
            <person name="Balestrini R."/>
            <person name="Da Silva C."/>
            <person name="Montanini B."/>
            <person name="Hainaut M."/>
            <person name="Levati E."/>
            <person name="Barry K.W."/>
            <person name="Belfiori B."/>
            <person name="Cichocki N."/>
            <person name="Clum A."/>
            <person name="Dockter R.B."/>
            <person name="Fauchery L."/>
            <person name="Guy J."/>
            <person name="Iotti M."/>
            <person name="Le Tacon F."/>
            <person name="Lindquist E.A."/>
            <person name="Lipzen A."/>
            <person name="Malagnac F."/>
            <person name="Mello A."/>
            <person name="Molinier V."/>
            <person name="Miyauchi S."/>
            <person name="Poulain J."/>
            <person name="Riccioni C."/>
            <person name="Rubini A."/>
            <person name="Sitrit Y."/>
            <person name="Splivallo R."/>
            <person name="Traeger S."/>
            <person name="Wang M."/>
            <person name="Zifcakova L."/>
            <person name="Wipf D."/>
            <person name="Zambonelli A."/>
            <person name="Paolocci F."/>
            <person name="Nowrousian M."/>
            <person name="Ottonello S."/>
            <person name="Baldrian P."/>
            <person name="Spatafora J.W."/>
            <person name="Henrissat B."/>
            <person name="Nagy L.G."/>
            <person name="Aury J.M."/>
            <person name="Wincker P."/>
            <person name="Grigoriev I.V."/>
            <person name="Bonfante P."/>
            <person name="Martin F.M."/>
        </authorList>
    </citation>
    <scope>NUCLEOTIDE SEQUENCE [LARGE SCALE GENOMIC DNA]</scope>
    <source>
        <strain evidence="1 2">CCBAS932</strain>
    </source>
</reference>
<dbReference type="Proteomes" id="UP000277580">
    <property type="component" value="Unassembled WGS sequence"/>
</dbReference>
<dbReference type="AlphaFoldDB" id="A0A3N4KCZ4"/>
<evidence type="ECO:0000313" key="2">
    <source>
        <dbReference type="Proteomes" id="UP000277580"/>
    </source>
</evidence>
<evidence type="ECO:0000313" key="1">
    <source>
        <dbReference type="EMBL" id="RPB07192.1"/>
    </source>
</evidence>
<proteinExistence type="predicted"/>
<name>A0A3N4KCZ4_9PEZI</name>
<sequence>MSPYLVLISLADLPPLLDADASLYPSPLTLSTLSSWTSTAPSLSFKYLPKTESTSPCGVCIILPLLSRHWEALIRGELKEWDITPAHLGIKDEAVGLHVWHIERFETWQRDWGRFGSWVWKDLEKTIERMVVGGCKGVIGYSALCVTPAGEYLFRELLGFVDSRYYSGQVVIKDSGSGRTEIVEREVWERTPNEQKKGEIVAQCRMLVRYS</sequence>
<dbReference type="EMBL" id="ML119192">
    <property type="protein sequence ID" value="RPB07192.1"/>
    <property type="molecule type" value="Genomic_DNA"/>
</dbReference>
<accession>A0A3N4KCZ4</accession>
<keyword evidence="2" id="KW-1185">Reference proteome</keyword>
<dbReference type="InParanoid" id="A0A3N4KCZ4"/>
<protein>
    <submittedName>
        <fullName evidence="1">Uncharacterized protein</fullName>
    </submittedName>
</protein>